<protein>
    <submittedName>
        <fullName evidence="1">Uncharacterized protein</fullName>
    </submittedName>
</protein>
<organism evidence="1 2">
    <name type="scientific">Dickeya zeae</name>
    <dbReference type="NCBI Taxonomy" id="204042"/>
    <lineage>
        <taxon>Bacteria</taxon>
        <taxon>Pseudomonadati</taxon>
        <taxon>Pseudomonadota</taxon>
        <taxon>Gammaproteobacteria</taxon>
        <taxon>Enterobacterales</taxon>
        <taxon>Pectobacteriaceae</taxon>
        <taxon>Dickeya</taxon>
    </lineage>
</organism>
<reference evidence="1 2" key="1">
    <citation type="submission" date="2019-06" db="EMBL/GenBank/DDBJ databases">
        <title>Complete genome of Dickeya zeae PL65.</title>
        <authorList>
            <person name="Boluk G."/>
            <person name="Arif M."/>
        </authorList>
    </citation>
    <scope>NUCLEOTIDE SEQUENCE [LARGE SCALE GENOMIC DNA]</scope>
    <source>
        <strain evidence="1 2">PL65</strain>
    </source>
</reference>
<dbReference type="RefSeq" id="WP_219952148.1">
    <property type="nucleotide sequence ID" value="NZ_CP060263.1"/>
</dbReference>
<keyword evidence="2" id="KW-1185">Reference proteome</keyword>
<name>A0ABX8W2E7_9GAMM</name>
<accession>A0ABX8W2E7</accession>
<dbReference type="Proteomes" id="UP000824976">
    <property type="component" value="Chromosome"/>
</dbReference>
<dbReference type="EMBL" id="CP040817">
    <property type="protein sequence ID" value="QYM92866.1"/>
    <property type="molecule type" value="Genomic_DNA"/>
</dbReference>
<sequence length="67" mass="7357">MGILSFITNKNRSGAMAPDSGHKNKRFVITLAVITPESGWGRQFSGYSETPFWAGKSVLHKNVYQAA</sequence>
<gene>
    <name evidence="1" type="ORF">FGI21_13845</name>
</gene>
<proteinExistence type="predicted"/>
<evidence type="ECO:0000313" key="1">
    <source>
        <dbReference type="EMBL" id="QYM92866.1"/>
    </source>
</evidence>
<evidence type="ECO:0000313" key="2">
    <source>
        <dbReference type="Proteomes" id="UP000824976"/>
    </source>
</evidence>